<evidence type="ECO:0000259" key="7">
    <source>
        <dbReference type="Pfam" id="PF00080"/>
    </source>
</evidence>
<keyword evidence="9" id="KW-1185">Reference proteome</keyword>
<protein>
    <recommendedName>
        <fullName evidence="6">Superoxide dismutase [Cu-Zn]</fullName>
        <ecNumber evidence="6">1.15.1.1</ecNumber>
    </recommendedName>
</protein>
<dbReference type="InterPro" id="IPR036423">
    <property type="entry name" value="SOD-like_Cu/Zn_dom_sf"/>
</dbReference>
<evidence type="ECO:0000256" key="2">
    <source>
        <dbReference type="ARBA" id="ARBA00022833"/>
    </source>
</evidence>
<dbReference type="InterPro" id="IPR018152">
    <property type="entry name" value="SOD_Cu/Zn_BS"/>
</dbReference>
<evidence type="ECO:0000313" key="8">
    <source>
        <dbReference type="EMBL" id="KAJ8975456.1"/>
    </source>
</evidence>
<organism evidence="8 9">
    <name type="scientific">Molorchus minor</name>
    <dbReference type="NCBI Taxonomy" id="1323400"/>
    <lineage>
        <taxon>Eukaryota</taxon>
        <taxon>Metazoa</taxon>
        <taxon>Ecdysozoa</taxon>
        <taxon>Arthropoda</taxon>
        <taxon>Hexapoda</taxon>
        <taxon>Insecta</taxon>
        <taxon>Pterygota</taxon>
        <taxon>Neoptera</taxon>
        <taxon>Endopterygota</taxon>
        <taxon>Coleoptera</taxon>
        <taxon>Polyphaga</taxon>
        <taxon>Cucujiformia</taxon>
        <taxon>Chrysomeloidea</taxon>
        <taxon>Cerambycidae</taxon>
        <taxon>Lamiinae</taxon>
        <taxon>Monochamini</taxon>
        <taxon>Molorchus</taxon>
    </lineage>
</organism>
<evidence type="ECO:0000256" key="1">
    <source>
        <dbReference type="ARBA" id="ARBA00022723"/>
    </source>
</evidence>
<comment type="caution">
    <text evidence="8">The sequence shown here is derived from an EMBL/GenBank/DDBJ whole genome shotgun (WGS) entry which is preliminary data.</text>
</comment>
<comment type="cofactor">
    <cofactor evidence="6">
        <name>Cu cation</name>
        <dbReference type="ChEBI" id="CHEBI:23378"/>
    </cofactor>
    <text evidence="6">Binds 1 copper ion per subunit.</text>
</comment>
<comment type="catalytic activity">
    <reaction evidence="5 6">
        <text>2 superoxide + 2 H(+) = H2O2 + O2</text>
        <dbReference type="Rhea" id="RHEA:20696"/>
        <dbReference type="ChEBI" id="CHEBI:15378"/>
        <dbReference type="ChEBI" id="CHEBI:15379"/>
        <dbReference type="ChEBI" id="CHEBI:16240"/>
        <dbReference type="ChEBI" id="CHEBI:18421"/>
        <dbReference type="EC" id="1.15.1.1"/>
    </reaction>
</comment>
<reference evidence="8" key="1">
    <citation type="journal article" date="2023" name="Insect Mol. Biol.">
        <title>Genome sequencing provides insights into the evolution of gene families encoding plant cell wall-degrading enzymes in longhorned beetles.</title>
        <authorList>
            <person name="Shin N.R."/>
            <person name="Okamura Y."/>
            <person name="Kirsch R."/>
            <person name="Pauchet Y."/>
        </authorList>
    </citation>
    <scope>NUCLEOTIDE SEQUENCE</scope>
    <source>
        <strain evidence="8">MMC_N1</strain>
    </source>
</reference>
<gene>
    <name evidence="8" type="ORF">NQ317_000705</name>
</gene>
<name>A0ABQ9JB95_9CUCU</name>
<proteinExistence type="inferred from homology"/>
<keyword evidence="2 6" id="KW-0862">Zinc</keyword>
<sequence length="110" mass="11306">MVSTSTLWEISELDALGAGGHFNPHNLTHGAPEDETRHVGDLGNIVADSRGEAHVDITDSFIDLEGEHSIIGRAVVVHAGEDDLGKGGNAESLKTGNAGGRVACGVIGIL</sequence>
<dbReference type="SUPFAM" id="SSF49329">
    <property type="entry name" value="Cu,Zn superoxide dismutase-like"/>
    <property type="match status" value="1"/>
</dbReference>
<comment type="function">
    <text evidence="6">Destroys radicals which are normally produced within the cells and which are toxic to biological systems.</text>
</comment>
<evidence type="ECO:0000256" key="3">
    <source>
        <dbReference type="ARBA" id="ARBA00022862"/>
    </source>
</evidence>
<dbReference type="Proteomes" id="UP001162164">
    <property type="component" value="Unassembled WGS sequence"/>
</dbReference>
<keyword evidence="3" id="KW-0049">Antioxidant</keyword>
<comment type="cofactor">
    <cofactor evidence="6">
        <name>Zn(2+)</name>
        <dbReference type="ChEBI" id="CHEBI:29105"/>
    </cofactor>
    <text evidence="6">Binds 1 zinc ion per subunit.</text>
</comment>
<evidence type="ECO:0000313" key="9">
    <source>
        <dbReference type="Proteomes" id="UP001162164"/>
    </source>
</evidence>
<dbReference type="InterPro" id="IPR024134">
    <property type="entry name" value="SOD_Cu/Zn_/chaperone"/>
</dbReference>
<evidence type="ECO:0000256" key="5">
    <source>
        <dbReference type="ARBA" id="ARBA00049204"/>
    </source>
</evidence>
<evidence type="ECO:0000256" key="6">
    <source>
        <dbReference type="RuleBase" id="RU000393"/>
    </source>
</evidence>
<dbReference type="PROSITE" id="PS00332">
    <property type="entry name" value="SOD_CU_ZN_2"/>
    <property type="match status" value="1"/>
</dbReference>
<accession>A0ABQ9JB95</accession>
<dbReference type="EMBL" id="JAPWTJ010000822">
    <property type="protein sequence ID" value="KAJ8975456.1"/>
    <property type="molecule type" value="Genomic_DNA"/>
</dbReference>
<evidence type="ECO:0000256" key="4">
    <source>
        <dbReference type="ARBA" id="ARBA00023002"/>
    </source>
</evidence>
<keyword evidence="1 6" id="KW-0479">Metal-binding</keyword>
<dbReference type="CDD" id="cd00305">
    <property type="entry name" value="Cu-Zn_Superoxide_Dismutase"/>
    <property type="match status" value="1"/>
</dbReference>
<dbReference type="Pfam" id="PF00080">
    <property type="entry name" value="Sod_Cu"/>
    <property type="match status" value="1"/>
</dbReference>
<feature type="domain" description="Superoxide dismutase copper/zinc binding" evidence="7">
    <location>
        <begin position="15"/>
        <end position="107"/>
    </location>
</feature>
<comment type="similarity">
    <text evidence="6">Belongs to the Cu-Zn superoxide dismutase family.</text>
</comment>
<dbReference type="EC" id="1.15.1.1" evidence="6"/>
<keyword evidence="4 6" id="KW-0560">Oxidoreductase</keyword>
<keyword evidence="6" id="KW-0186">Copper</keyword>
<dbReference type="InterPro" id="IPR001424">
    <property type="entry name" value="SOD_Cu_Zn_dom"/>
</dbReference>
<dbReference type="PRINTS" id="PR00068">
    <property type="entry name" value="CUZNDISMTASE"/>
</dbReference>
<dbReference type="Gene3D" id="2.60.40.200">
    <property type="entry name" value="Superoxide dismutase, copper/zinc binding domain"/>
    <property type="match status" value="1"/>
</dbReference>
<dbReference type="PANTHER" id="PTHR10003">
    <property type="entry name" value="SUPEROXIDE DISMUTASE CU-ZN -RELATED"/>
    <property type="match status" value="1"/>
</dbReference>